<reference evidence="2 3" key="1">
    <citation type="submission" date="2023-12" db="EMBL/GenBank/DDBJ databases">
        <title>Baltic Sea Cyanobacteria.</title>
        <authorList>
            <person name="Delbaje E."/>
            <person name="Fewer D.P."/>
            <person name="Shishido T.K."/>
        </authorList>
    </citation>
    <scope>NUCLEOTIDE SEQUENCE [LARGE SCALE GENOMIC DNA]</scope>
    <source>
        <strain evidence="2 3">UHCC 0370</strain>
    </source>
</reference>
<keyword evidence="2" id="KW-0378">Hydrolase</keyword>
<dbReference type="CDD" id="cd06260">
    <property type="entry name" value="DUF820-like"/>
    <property type="match status" value="1"/>
</dbReference>
<protein>
    <submittedName>
        <fullName evidence="2">Uma2 family endonuclease</fullName>
    </submittedName>
</protein>
<organism evidence="2 3">
    <name type="scientific">Pseudanabaena galeata UHCC 0370</name>
    <dbReference type="NCBI Taxonomy" id="3110310"/>
    <lineage>
        <taxon>Bacteria</taxon>
        <taxon>Bacillati</taxon>
        <taxon>Cyanobacteriota</taxon>
        <taxon>Cyanophyceae</taxon>
        <taxon>Pseudanabaenales</taxon>
        <taxon>Pseudanabaenaceae</taxon>
        <taxon>Pseudanabaena</taxon>
    </lineage>
</organism>
<dbReference type="PANTHER" id="PTHR47152">
    <property type="entry name" value="SLR2084 PROTEIN-RELATED"/>
    <property type="match status" value="1"/>
</dbReference>
<proteinExistence type="predicted"/>
<dbReference type="RefSeq" id="WP_323263151.1">
    <property type="nucleotide sequence ID" value="NZ_JAYGIE010000107.1"/>
</dbReference>
<evidence type="ECO:0000313" key="2">
    <source>
        <dbReference type="EMBL" id="MEA5480049.1"/>
    </source>
</evidence>
<evidence type="ECO:0000259" key="1">
    <source>
        <dbReference type="Pfam" id="PF05685"/>
    </source>
</evidence>
<name>A0ABU5TPE1_9CYAN</name>
<keyword evidence="3" id="KW-1185">Reference proteome</keyword>
<dbReference type="InterPro" id="IPR011335">
    <property type="entry name" value="Restrct_endonuc-II-like"/>
</dbReference>
<dbReference type="Pfam" id="PF05685">
    <property type="entry name" value="Uma2"/>
    <property type="match status" value="1"/>
</dbReference>
<sequence length="217" mass="25713">MRLLEVLAETPINFSNTEEQRLIINGVTWEQYSTLVNIYTDEYPSLHMTYLNGVLEIMTTSNEHERLKKIFARLLEMYFVERQIDLNGYGQTTFRQELAQRGLEPDECYCFGELKEVPDIAIEIVISSGGIDKLEVYRGLGIPEVWFWYAKQQQWKLYRLREDDNEPKYELISRSEFLPELDFDLLSQFAKETSQTKAVIEYREALKKEEGKRKKEK</sequence>
<keyword evidence="2" id="KW-0540">Nuclease</keyword>
<dbReference type="InterPro" id="IPR008538">
    <property type="entry name" value="Uma2"/>
</dbReference>
<dbReference type="Proteomes" id="UP001301388">
    <property type="component" value="Unassembled WGS sequence"/>
</dbReference>
<accession>A0ABU5TPE1</accession>
<dbReference type="GO" id="GO:0004519">
    <property type="term" value="F:endonuclease activity"/>
    <property type="evidence" value="ECO:0007669"/>
    <property type="project" value="UniProtKB-KW"/>
</dbReference>
<dbReference type="SUPFAM" id="SSF52980">
    <property type="entry name" value="Restriction endonuclease-like"/>
    <property type="match status" value="1"/>
</dbReference>
<feature type="domain" description="Putative restriction endonuclease" evidence="1">
    <location>
        <begin position="29"/>
        <end position="180"/>
    </location>
</feature>
<dbReference type="EMBL" id="JAYGIE010000107">
    <property type="protein sequence ID" value="MEA5480049.1"/>
    <property type="molecule type" value="Genomic_DNA"/>
</dbReference>
<comment type="caution">
    <text evidence="2">The sequence shown here is derived from an EMBL/GenBank/DDBJ whole genome shotgun (WGS) entry which is preliminary data.</text>
</comment>
<keyword evidence="2" id="KW-0255">Endonuclease</keyword>
<gene>
    <name evidence="2" type="ORF">VB774_20665</name>
</gene>
<dbReference type="PANTHER" id="PTHR47152:SF4">
    <property type="entry name" value="SLR0445 PROTEIN"/>
    <property type="match status" value="1"/>
</dbReference>
<dbReference type="InterPro" id="IPR012296">
    <property type="entry name" value="Nuclease_put_TT1808"/>
</dbReference>
<dbReference type="Gene3D" id="3.90.1570.10">
    <property type="entry name" value="tt1808, chain A"/>
    <property type="match status" value="1"/>
</dbReference>
<evidence type="ECO:0000313" key="3">
    <source>
        <dbReference type="Proteomes" id="UP001301388"/>
    </source>
</evidence>